<sequence length="1000" mass="107072">MRYRILGRLEVFDGTRWTSVNAAKQRAVLGLLLIDANHFVSADSLIHELWGDQVPNSAAKSLQVYVHRLRKLLGTAQGRLLTRSGGYELSLRAGESDAERFAALTSAGRAALADGQPEEAVRLLSEALRLWRGRALGDVLPTTSVLAESARLEECRLTARQALAEAKLAAGMHGEVAAELGALLAEQPLHESLWATLMIALHRSGRRSDALHAFASARRLLHEELGVAPGAVLQEALRAVLDDTEPRTTRTVCQLPPAVPDFVGRQAHLDQALGLLGGPAAGAPRIVVVTGVAGAGKSAFAVHAAHLLRDAFPDGQLYADLRTSAQHPAEPGDILFSLLRTLGVSGGAIPDGLAERSRRYRAELADRRVLVVLDNAHSERQVRPLLPGTDDSAVLATSRSALAGLEGARRLDLGLLPDDEAHTLLARAVGDDRTRRSPGAAARIVRQCGNLPLALRIVGARLATRSHLSAGRIADALSDERRRLDELIAGDLAVRASVSLSYAALEPSAERAFRLLGLLSAATVPGWVVGALLDCGPAEAERALDRLVDNRLLEVAGPDATGEPRFRMHNLVQLCAQEQAAAHEPPHEQRAALARVCTAYLHLAQRADRALASGFAGPVPTLPATWHPPAADRLPAGPLAWLSAERATVCALVRQAEPGTAWRLAAALADSFESAARFDDWRDTHETALVAARAAGDRLGEAVMHRGLGELNTAQDRYSEAITSFQRSLDAYALRGRPDPGEAAAAVGLGVLLRLRGRYREAACRLEQGISAARETGNARAEAYALCALGTVHLERGETAGARIAFGRSLMLSRTAGYRRGEFSAQRCLGLVELAVGRLAGARERLETAHRIATGQGNHVGEVHVLQWLGHLTDVHGDTERAEGILDGCLAAYRRFGERFGEAITLRALADLHLHAGRRPAAMESARQSLAIWRRLDSPYWTARTLDVLADIHEEDGAGERARHEATALRASLGLSPDLRPALTPSRRRLGGHLAPAAAH</sequence>
<proteinExistence type="predicted"/>
<keyword evidence="2" id="KW-1185">Reference proteome</keyword>
<dbReference type="EMBL" id="JBBKAJ010000022">
    <property type="protein sequence ID" value="MEJ8639412.1"/>
    <property type="molecule type" value="Genomic_DNA"/>
</dbReference>
<comment type="caution">
    <text evidence="1">The sequence shown here is derived from an EMBL/GenBank/DDBJ whole genome shotgun (WGS) entry which is preliminary data.</text>
</comment>
<gene>
    <name evidence="1" type="ORF">WKI67_39330</name>
</gene>
<dbReference type="Proteomes" id="UP001377168">
    <property type="component" value="Unassembled WGS sequence"/>
</dbReference>
<reference evidence="1" key="1">
    <citation type="submission" date="2024-03" db="EMBL/GenBank/DDBJ databases">
        <title>Novel Streptomyces species of biotechnological and ecological value are a feature of Machair soil.</title>
        <authorList>
            <person name="Prole J.R."/>
            <person name="Goodfellow M."/>
            <person name="Allenby N."/>
            <person name="Ward A.C."/>
        </authorList>
    </citation>
    <scope>NUCLEOTIDE SEQUENCE</scope>
    <source>
        <strain evidence="1">MS2.AVA.5</strain>
    </source>
</reference>
<organism evidence="1 2">
    <name type="scientific">Streptomyces achmelvichensis</name>
    <dbReference type="NCBI Taxonomy" id="3134111"/>
    <lineage>
        <taxon>Bacteria</taxon>
        <taxon>Bacillati</taxon>
        <taxon>Actinomycetota</taxon>
        <taxon>Actinomycetes</taxon>
        <taxon>Kitasatosporales</taxon>
        <taxon>Streptomycetaceae</taxon>
        <taxon>Streptomyces</taxon>
    </lineage>
</organism>
<evidence type="ECO:0000313" key="1">
    <source>
        <dbReference type="EMBL" id="MEJ8639412.1"/>
    </source>
</evidence>
<protein>
    <submittedName>
        <fullName evidence="1">BTAD domain-containing putative transcriptional regulator</fullName>
    </submittedName>
</protein>
<evidence type="ECO:0000313" key="2">
    <source>
        <dbReference type="Proteomes" id="UP001377168"/>
    </source>
</evidence>
<name>A0ACC6Q6T2_9ACTN</name>
<accession>A0ACC6Q6T2</accession>